<dbReference type="Pfam" id="PF23639">
    <property type="entry name" value="DUF7146"/>
    <property type="match status" value="1"/>
</dbReference>
<dbReference type="InterPro" id="IPR006171">
    <property type="entry name" value="TOPRIM_dom"/>
</dbReference>
<accession>A0A4R2R602</accession>
<organism evidence="4 5">
    <name type="scientific">Rhodovulum bhavnagarense</name>
    <dbReference type="NCBI Taxonomy" id="992286"/>
    <lineage>
        <taxon>Bacteria</taxon>
        <taxon>Pseudomonadati</taxon>
        <taxon>Pseudomonadota</taxon>
        <taxon>Alphaproteobacteria</taxon>
        <taxon>Rhodobacterales</taxon>
        <taxon>Paracoccaceae</taxon>
        <taxon>Rhodovulum</taxon>
    </lineage>
</organism>
<dbReference type="Proteomes" id="UP000295050">
    <property type="component" value="Unassembled WGS sequence"/>
</dbReference>
<dbReference type="EMBL" id="SLXU01000027">
    <property type="protein sequence ID" value="TCP58432.1"/>
    <property type="molecule type" value="Genomic_DNA"/>
</dbReference>
<keyword evidence="5" id="KW-1185">Reference proteome</keyword>
<feature type="region of interest" description="Disordered" evidence="1">
    <location>
        <begin position="69"/>
        <end position="89"/>
    </location>
</feature>
<dbReference type="OrthoDB" id="9811157at2"/>
<reference evidence="4 5" key="1">
    <citation type="submission" date="2019-03" db="EMBL/GenBank/DDBJ databases">
        <title>Genomic Encyclopedia of Type Strains, Phase IV (KMG-IV): sequencing the most valuable type-strain genomes for metagenomic binning, comparative biology and taxonomic classification.</title>
        <authorList>
            <person name="Goeker M."/>
        </authorList>
    </citation>
    <scope>NUCLEOTIDE SEQUENCE [LARGE SCALE GENOMIC DNA]</scope>
    <source>
        <strain evidence="4 5">DSM 24766</strain>
    </source>
</reference>
<dbReference type="InterPro" id="IPR034154">
    <property type="entry name" value="TOPRIM_DnaG/twinkle"/>
</dbReference>
<feature type="compositionally biased region" description="Basic and acidic residues" evidence="1">
    <location>
        <begin position="70"/>
        <end position="89"/>
    </location>
</feature>
<proteinExistence type="predicted"/>
<evidence type="ECO:0000313" key="4">
    <source>
        <dbReference type="EMBL" id="TCP58432.1"/>
    </source>
</evidence>
<dbReference type="AlphaFoldDB" id="A0A4R2R602"/>
<comment type="caution">
    <text evidence="4">The sequence shown here is derived from an EMBL/GenBank/DDBJ whole genome shotgun (WGS) entry which is preliminary data.</text>
</comment>
<evidence type="ECO:0000259" key="2">
    <source>
        <dbReference type="Pfam" id="PF13362"/>
    </source>
</evidence>
<evidence type="ECO:0000259" key="3">
    <source>
        <dbReference type="Pfam" id="PF23639"/>
    </source>
</evidence>
<name>A0A4R2R602_9RHOB</name>
<sequence>MSEAKHLTAALGGHWYGQYGTAPCPVCQSEGRSDQTALTLRDGRRSLLLHCKKSGCRFADILRAAGCPTTRREHSQGDHRKAGRRTDSRTGYHARNLWAASEPIEGSPAETYLRQIRKVDLPSAGTLRYNPVTWHGPTRQSLPAMIALIDHADGIAVSRTYLRANGSGKADLPRQTQKLMLGAAAGGHVTLMTGAGPLVVAEGIETALSVPRVFPGRPITLWAALSASNMRNLALPALPGHLVIATDGEPAGRAAGEALRSRARSLGWVVEIRSAPDGQDWNDVWIECAGATGAVGRPRQPKRRDGNGNQRA</sequence>
<feature type="region of interest" description="Disordered" evidence="1">
    <location>
        <begin position="292"/>
        <end position="312"/>
    </location>
</feature>
<dbReference type="Pfam" id="PF13362">
    <property type="entry name" value="Toprim_3"/>
    <property type="match status" value="1"/>
</dbReference>
<dbReference type="RefSeq" id="WP_132953270.1">
    <property type="nucleotide sequence ID" value="NZ_SLXU01000027.1"/>
</dbReference>
<feature type="domain" description="Toprim" evidence="2">
    <location>
        <begin position="198"/>
        <end position="288"/>
    </location>
</feature>
<feature type="domain" description="DUF7146" evidence="3">
    <location>
        <begin position="93"/>
        <end position="190"/>
    </location>
</feature>
<dbReference type="CDD" id="cd01029">
    <property type="entry name" value="TOPRIM_primases"/>
    <property type="match status" value="1"/>
</dbReference>
<gene>
    <name evidence="4" type="ORF">EV663_12714</name>
</gene>
<dbReference type="InterPro" id="IPR055570">
    <property type="entry name" value="DUF7146"/>
</dbReference>
<evidence type="ECO:0000313" key="5">
    <source>
        <dbReference type="Proteomes" id="UP000295050"/>
    </source>
</evidence>
<evidence type="ECO:0000256" key="1">
    <source>
        <dbReference type="SAM" id="MobiDB-lite"/>
    </source>
</evidence>
<protein>
    <submittedName>
        <fullName evidence="4">Toprim domain-containing protein</fullName>
    </submittedName>
</protein>